<feature type="transmembrane region" description="Helical" evidence="6">
    <location>
        <begin position="124"/>
        <end position="141"/>
    </location>
</feature>
<evidence type="ECO:0000259" key="7">
    <source>
        <dbReference type="Pfam" id="PF11728"/>
    </source>
</evidence>
<dbReference type="InterPro" id="IPR021062">
    <property type="entry name" value="ArAE_1_C"/>
</dbReference>
<dbReference type="InterPro" id="IPR010343">
    <property type="entry name" value="ArAE_1"/>
</dbReference>
<dbReference type="Pfam" id="PF11728">
    <property type="entry name" value="ArAE_1_C"/>
    <property type="match status" value="1"/>
</dbReference>
<evidence type="ECO:0000256" key="5">
    <source>
        <dbReference type="ARBA" id="ARBA00023136"/>
    </source>
</evidence>
<feature type="domain" description="Putative aromatic acid exporter C-terminal" evidence="7">
    <location>
        <begin position="147"/>
        <end position="310"/>
    </location>
</feature>
<protein>
    <submittedName>
        <fullName evidence="8">Uncharacterized membrane protein YgaE (UPF0421/DUF939 family)</fullName>
    </submittedName>
</protein>
<dbReference type="EMBL" id="PVTO01000016">
    <property type="protein sequence ID" value="PRY82127.1"/>
    <property type="molecule type" value="Genomic_DNA"/>
</dbReference>
<gene>
    <name evidence="8" type="ORF">CLV38_11634</name>
</gene>
<dbReference type="GO" id="GO:0005886">
    <property type="term" value="C:plasma membrane"/>
    <property type="evidence" value="ECO:0007669"/>
    <property type="project" value="UniProtKB-SubCell"/>
</dbReference>
<accession>A0A2T0W5Z1</accession>
<dbReference type="OrthoDB" id="357521at2"/>
<dbReference type="PANTHER" id="PTHR40064">
    <property type="entry name" value="MEMBRANE PROTEIN-RELATED"/>
    <property type="match status" value="1"/>
</dbReference>
<evidence type="ECO:0000256" key="2">
    <source>
        <dbReference type="ARBA" id="ARBA00022475"/>
    </source>
</evidence>
<keyword evidence="4 6" id="KW-1133">Transmembrane helix</keyword>
<evidence type="ECO:0000256" key="1">
    <source>
        <dbReference type="ARBA" id="ARBA00004651"/>
    </source>
</evidence>
<dbReference type="RefSeq" id="WP_106194205.1">
    <property type="nucleotide sequence ID" value="NZ_PVTO01000016.1"/>
</dbReference>
<keyword evidence="2" id="KW-1003">Cell membrane</keyword>
<keyword evidence="9" id="KW-1185">Reference proteome</keyword>
<reference evidence="8 9" key="1">
    <citation type="submission" date="2018-03" db="EMBL/GenBank/DDBJ databases">
        <title>Genomic Encyclopedia of Archaeal and Bacterial Type Strains, Phase II (KMG-II): from individual species to whole genera.</title>
        <authorList>
            <person name="Goeker M."/>
        </authorList>
    </citation>
    <scope>NUCLEOTIDE SEQUENCE [LARGE SCALE GENOMIC DNA]</scope>
    <source>
        <strain evidence="8 9">DSM 13175</strain>
    </source>
</reference>
<evidence type="ECO:0000313" key="8">
    <source>
        <dbReference type="EMBL" id="PRY82127.1"/>
    </source>
</evidence>
<dbReference type="InterPro" id="IPR052984">
    <property type="entry name" value="UPF0421"/>
</dbReference>
<name>A0A2T0W5Z1_9LACT</name>
<comment type="caution">
    <text evidence="8">The sequence shown here is derived from an EMBL/GenBank/DDBJ whole genome shotgun (WGS) entry which is preliminary data.</text>
</comment>
<keyword evidence="5 6" id="KW-0472">Membrane</keyword>
<dbReference type="PANTHER" id="PTHR40064:SF1">
    <property type="entry name" value="MEMBRANE PROTEIN"/>
    <property type="match status" value="1"/>
</dbReference>
<evidence type="ECO:0000256" key="4">
    <source>
        <dbReference type="ARBA" id="ARBA00022989"/>
    </source>
</evidence>
<organism evidence="8 9">
    <name type="scientific">Alkalibacterium olivapovliticus</name>
    <dbReference type="NCBI Taxonomy" id="99907"/>
    <lineage>
        <taxon>Bacteria</taxon>
        <taxon>Bacillati</taxon>
        <taxon>Bacillota</taxon>
        <taxon>Bacilli</taxon>
        <taxon>Lactobacillales</taxon>
        <taxon>Carnobacteriaceae</taxon>
        <taxon>Alkalibacterium</taxon>
    </lineage>
</organism>
<evidence type="ECO:0000256" key="6">
    <source>
        <dbReference type="SAM" id="Phobius"/>
    </source>
</evidence>
<dbReference type="Pfam" id="PF06081">
    <property type="entry name" value="ArAE_1"/>
    <property type="match status" value="1"/>
</dbReference>
<evidence type="ECO:0000313" key="9">
    <source>
        <dbReference type="Proteomes" id="UP000238205"/>
    </source>
</evidence>
<dbReference type="InterPro" id="IPR038323">
    <property type="entry name" value="ArAE_1_C_sf"/>
</dbReference>
<feature type="transmembrane region" description="Helical" evidence="6">
    <location>
        <begin position="57"/>
        <end position="85"/>
    </location>
</feature>
<proteinExistence type="predicted"/>
<dbReference type="AlphaFoldDB" id="A0A2T0W5Z1"/>
<comment type="subcellular location">
    <subcellularLocation>
        <location evidence="1">Cell membrane</location>
        <topology evidence="1">Multi-pass membrane protein</topology>
    </subcellularLocation>
</comment>
<dbReference type="Proteomes" id="UP000238205">
    <property type="component" value="Unassembled WGS sequence"/>
</dbReference>
<evidence type="ECO:0000256" key="3">
    <source>
        <dbReference type="ARBA" id="ARBA00022692"/>
    </source>
</evidence>
<keyword evidence="3 6" id="KW-0812">Transmembrane</keyword>
<sequence length="324" mass="36867">MTIKIRTVKLLLATLLSIYIANLLQLEHTLAAGIIAILSLLDTKRASFITAFKRLMSTLAAFSIASIVFYFAGFTVPAFGIYLLFYVPIAYRYDLQVGIAPCSVLVTHFIGAASIGLYWQINGLLLMFIGAASALLFNTWMPSSKSELEENKVSIDEQLRLILKAISTLLCGKELNFQLGAKITQLEEMIEQAKNMALTDYDNQLFRKSDYSIRYLQMRQQQLVLIKKISFTLQYVTLGTVQSGILAELFFDIAEQLNEKNTGLLLLNNIATLYKEFRQSELPKTREEFESRAYLFQILHDVEELIEVKRAFFTDEDSMIDKKK</sequence>
<dbReference type="Gene3D" id="1.20.120.940">
    <property type="entry name" value="Putative aromatic acid exporter, C-terminal domain"/>
    <property type="match status" value="1"/>
</dbReference>